<protein>
    <submittedName>
        <fullName evidence="3">4094_t:CDS:1</fullName>
    </submittedName>
</protein>
<dbReference type="OrthoDB" id="5519740at2759"/>
<dbReference type="Pfam" id="PF03795">
    <property type="entry name" value="YCII"/>
    <property type="match status" value="1"/>
</dbReference>
<dbReference type="EMBL" id="CAJVPS010004018">
    <property type="protein sequence ID" value="CAG8597945.1"/>
    <property type="molecule type" value="Genomic_DNA"/>
</dbReference>
<feature type="region of interest" description="Disordered" evidence="1">
    <location>
        <begin position="61"/>
        <end position="82"/>
    </location>
</feature>
<evidence type="ECO:0000313" key="4">
    <source>
        <dbReference type="Proteomes" id="UP000789508"/>
    </source>
</evidence>
<dbReference type="SUPFAM" id="SSF54909">
    <property type="entry name" value="Dimeric alpha+beta barrel"/>
    <property type="match status" value="1"/>
</dbReference>
<name>A0A9N9CFD3_9GLOM</name>
<evidence type="ECO:0000259" key="2">
    <source>
        <dbReference type="Pfam" id="PF03795"/>
    </source>
</evidence>
<dbReference type="PANTHER" id="PTHR33606">
    <property type="entry name" value="PROTEIN YCII"/>
    <property type="match status" value="1"/>
</dbReference>
<evidence type="ECO:0000313" key="3">
    <source>
        <dbReference type="EMBL" id="CAG8597945.1"/>
    </source>
</evidence>
<proteinExistence type="predicted"/>
<comment type="caution">
    <text evidence="3">The sequence shown here is derived from an EMBL/GenBank/DDBJ whole genome shotgun (WGS) entry which is preliminary data.</text>
</comment>
<organism evidence="3 4">
    <name type="scientific">Ambispora leptoticha</name>
    <dbReference type="NCBI Taxonomy" id="144679"/>
    <lineage>
        <taxon>Eukaryota</taxon>
        <taxon>Fungi</taxon>
        <taxon>Fungi incertae sedis</taxon>
        <taxon>Mucoromycota</taxon>
        <taxon>Glomeromycotina</taxon>
        <taxon>Glomeromycetes</taxon>
        <taxon>Archaeosporales</taxon>
        <taxon>Ambisporaceae</taxon>
        <taxon>Ambispora</taxon>
    </lineage>
</organism>
<keyword evidence="4" id="KW-1185">Reference proteome</keyword>
<feature type="domain" description="YCII-related" evidence="2">
    <location>
        <begin position="16"/>
        <end position="126"/>
    </location>
</feature>
<gene>
    <name evidence="3" type="ORF">ALEPTO_LOCUS8008</name>
</gene>
<sequence length="127" mass="14072">NKRNLVSTTAANKQFVVIAHDYSDAEALSRRLSVREAHLVRAKESKEKGIIIFGGALLKSAKTDDNADVDRGDSRSGDANGEAKEIMNGSLFVLEAETVQDVYKFVEQDPYVTGNVWERIVVLPFKM</sequence>
<accession>A0A9N9CFD3</accession>
<dbReference type="InterPro" id="IPR011008">
    <property type="entry name" value="Dimeric_a/b-barrel"/>
</dbReference>
<dbReference type="AlphaFoldDB" id="A0A9N9CFD3"/>
<dbReference type="Gene3D" id="3.30.70.1060">
    <property type="entry name" value="Dimeric alpha+beta barrel"/>
    <property type="match status" value="1"/>
</dbReference>
<dbReference type="PANTHER" id="PTHR33606:SF3">
    <property type="entry name" value="PROTEIN YCII"/>
    <property type="match status" value="1"/>
</dbReference>
<dbReference type="InterPro" id="IPR005545">
    <property type="entry name" value="YCII"/>
</dbReference>
<feature type="non-terminal residue" evidence="3">
    <location>
        <position position="127"/>
    </location>
</feature>
<dbReference type="InterPro" id="IPR051807">
    <property type="entry name" value="Sec-metab_biosynth-assoc"/>
</dbReference>
<evidence type="ECO:0000256" key="1">
    <source>
        <dbReference type="SAM" id="MobiDB-lite"/>
    </source>
</evidence>
<reference evidence="3" key="1">
    <citation type="submission" date="2021-06" db="EMBL/GenBank/DDBJ databases">
        <authorList>
            <person name="Kallberg Y."/>
            <person name="Tangrot J."/>
            <person name="Rosling A."/>
        </authorList>
    </citation>
    <scope>NUCLEOTIDE SEQUENCE</scope>
    <source>
        <strain evidence="3">FL130A</strain>
    </source>
</reference>
<dbReference type="Proteomes" id="UP000789508">
    <property type="component" value="Unassembled WGS sequence"/>
</dbReference>